<evidence type="ECO:0000313" key="3">
    <source>
        <dbReference type="Proteomes" id="UP000231567"/>
    </source>
</evidence>
<proteinExistence type="predicted"/>
<organism evidence="2 3">
    <name type="scientific">Candidatus Nealsonbacteria bacterium CG23_combo_of_CG06-09_8_20_14_all_40_13</name>
    <dbReference type="NCBI Taxonomy" id="1974724"/>
    <lineage>
        <taxon>Bacteria</taxon>
        <taxon>Candidatus Nealsoniibacteriota</taxon>
    </lineage>
</organism>
<dbReference type="EMBL" id="PCRM01000044">
    <property type="protein sequence ID" value="PIP21375.1"/>
    <property type="molecule type" value="Genomic_DNA"/>
</dbReference>
<feature type="transmembrane region" description="Helical" evidence="1">
    <location>
        <begin position="6"/>
        <end position="24"/>
    </location>
</feature>
<feature type="transmembrane region" description="Helical" evidence="1">
    <location>
        <begin position="110"/>
        <end position="129"/>
    </location>
</feature>
<feature type="transmembrane region" description="Helical" evidence="1">
    <location>
        <begin position="149"/>
        <end position="166"/>
    </location>
</feature>
<gene>
    <name evidence="2" type="ORF">COX39_03385</name>
</gene>
<feature type="transmembrane region" description="Helical" evidence="1">
    <location>
        <begin position="31"/>
        <end position="51"/>
    </location>
</feature>
<evidence type="ECO:0000256" key="1">
    <source>
        <dbReference type="SAM" id="Phobius"/>
    </source>
</evidence>
<dbReference type="AlphaFoldDB" id="A0A2G9YQ79"/>
<keyword evidence="1" id="KW-0812">Transmembrane</keyword>
<keyword evidence="1" id="KW-1133">Transmembrane helix</keyword>
<feature type="transmembrane region" description="Helical" evidence="1">
    <location>
        <begin position="71"/>
        <end position="89"/>
    </location>
</feature>
<protein>
    <recommendedName>
        <fullName evidence="4">Colicin V production protein</fullName>
    </recommendedName>
</protein>
<reference evidence="2 3" key="1">
    <citation type="submission" date="2017-09" db="EMBL/GenBank/DDBJ databases">
        <title>Depth-based differentiation of microbial function through sediment-hosted aquifers and enrichment of novel symbionts in the deep terrestrial subsurface.</title>
        <authorList>
            <person name="Probst A.J."/>
            <person name="Ladd B."/>
            <person name="Jarett J.K."/>
            <person name="Geller-Mcgrath D.E."/>
            <person name="Sieber C.M."/>
            <person name="Emerson J.B."/>
            <person name="Anantharaman K."/>
            <person name="Thomas B.C."/>
            <person name="Malmstrom R."/>
            <person name="Stieglmeier M."/>
            <person name="Klingl A."/>
            <person name="Woyke T."/>
            <person name="Ryan C.M."/>
            <person name="Banfield J.F."/>
        </authorList>
    </citation>
    <scope>NUCLEOTIDE SEQUENCE [LARGE SCALE GENOMIC DNA]</scope>
    <source>
        <strain evidence="2">CG23_combo_of_CG06-09_8_20_14_all_40_13</strain>
    </source>
</reference>
<keyword evidence="1" id="KW-0472">Membrane</keyword>
<dbReference type="Proteomes" id="UP000231567">
    <property type="component" value="Unassembled WGS sequence"/>
</dbReference>
<sequence length="177" mass="19684">MVNLPSWDLFITLFFIIGIAYGFILQKEKIIATLVSAYIALVIVSVWSETLHKFFLGEKAVLNQLFVRSNASPFTIQVIMFAVIILLLSSKSGISGSKASKSILSPLESIIYSFLTTALILSSIFYFLPAEARTAFAAQSKLAKLIIDYHNWWIMLPVLFLLFTGFRNGGSSSRSSE</sequence>
<comment type="caution">
    <text evidence="2">The sequence shown here is derived from an EMBL/GenBank/DDBJ whole genome shotgun (WGS) entry which is preliminary data.</text>
</comment>
<evidence type="ECO:0008006" key="4">
    <source>
        <dbReference type="Google" id="ProtNLM"/>
    </source>
</evidence>
<accession>A0A2G9YQ79</accession>
<evidence type="ECO:0000313" key="2">
    <source>
        <dbReference type="EMBL" id="PIP21375.1"/>
    </source>
</evidence>
<name>A0A2G9YQ79_9BACT</name>